<dbReference type="InterPro" id="IPR011250">
    <property type="entry name" value="OMP/PagP_B-barrel"/>
</dbReference>
<evidence type="ECO:0000313" key="2">
    <source>
        <dbReference type="Proteomes" id="UP000003688"/>
    </source>
</evidence>
<evidence type="ECO:0008006" key="3">
    <source>
        <dbReference type="Google" id="ProtNLM"/>
    </source>
</evidence>
<dbReference type="Gene3D" id="2.40.160.20">
    <property type="match status" value="1"/>
</dbReference>
<proteinExistence type="predicted"/>
<gene>
    <name evidence="1" type="ORF">Cflav_PD5403</name>
</gene>
<sequence length="211" mass="23141">MRDYPEATSPFRVINVGGGVAQLVTSIKIRMKIILIAGTVAAVVLTGTTAKAQIVDNTTTWFSEHFQASESSGALFNPEEIALDLGLNWYSRDRGRNEGQFGFGFGGKYFFTREIGLSVDSNIGFNGHAFFDFLHASAIYRFPIEEYRIAPYAIAGTGCEFDPSTQLSGHFGGGVEFRFNAVTGIYGDVTYNLVHSASDYFLLRGGIRILF</sequence>
<dbReference type="SUPFAM" id="SSF56925">
    <property type="entry name" value="OMPA-like"/>
    <property type="match status" value="1"/>
</dbReference>
<dbReference type="AlphaFoldDB" id="B9XB83"/>
<evidence type="ECO:0000313" key="1">
    <source>
        <dbReference type="EMBL" id="EEF62768.1"/>
    </source>
</evidence>
<organism evidence="1 2">
    <name type="scientific">Pedosphaera parvula (strain Ellin514)</name>
    <dbReference type="NCBI Taxonomy" id="320771"/>
    <lineage>
        <taxon>Bacteria</taxon>
        <taxon>Pseudomonadati</taxon>
        <taxon>Verrucomicrobiota</taxon>
        <taxon>Pedosphaerae</taxon>
        <taxon>Pedosphaerales</taxon>
        <taxon>Pedosphaeraceae</taxon>
        <taxon>Pedosphaera</taxon>
    </lineage>
</organism>
<name>B9XB83_PEDPL</name>
<comment type="caution">
    <text evidence="1">The sequence shown here is derived from an EMBL/GenBank/DDBJ whole genome shotgun (WGS) entry which is preliminary data.</text>
</comment>
<protein>
    <recommendedName>
        <fullName evidence="3">Outer membrane protein beta-barrel domain-containing protein</fullName>
    </recommendedName>
</protein>
<dbReference type="EMBL" id="ABOX02000003">
    <property type="protein sequence ID" value="EEF62768.1"/>
    <property type="molecule type" value="Genomic_DNA"/>
</dbReference>
<keyword evidence="2" id="KW-1185">Reference proteome</keyword>
<accession>B9XB83</accession>
<dbReference type="Proteomes" id="UP000003688">
    <property type="component" value="Unassembled WGS sequence"/>
</dbReference>
<reference evidence="1 2" key="1">
    <citation type="journal article" date="2011" name="J. Bacteriol.">
        <title>Genome sequence of 'Pedosphaera parvula' Ellin514, an aerobic Verrucomicrobial isolate from pasture soil.</title>
        <authorList>
            <person name="Kant R."/>
            <person name="van Passel M.W."/>
            <person name="Sangwan P."/>
            <person name="Palva A."/>
            <person name="Lucas S."/>
            <person name="Copeland A."/>
            <person name="Lapidus A."/>
            <person name="Glavina Del Rio T."/>
            <person name="Dalin E."/>
            <person name="Tice H."/>
            <person name="Bruce D."/>
            <person name="Goodwin L."/>
            <person name="Pitluck S."/>
            <person name="Chertkov O."/>
            <person name="Larimer F.W."/>
            <person name="Land M.L."/>
            <person name="Hauser L."/>
            <person name="Brettin T.S."/>
            <person name="Detter J.C."/>
            <person name="Han S."/>
            <person name="de Vos W.M."/>
            <person name="Janssen P.H."/>
            <person name="Smidt H."/>
        </authorList>
    </citation>
    <scope>NUCLEOTIDE SEQUENCE [LARGE SCALE GENOMIC DNA]</scope>
    <source>
        <strain evidence="1 2">Ellin514</strain>
    </source>
</reference>